<evidence type="ECO:0000256" key="1">
    <source>
        <dbReference type="ARBA" id="ARBA00004906"/>
    </source>
</evidence>
<evidence type="ECO:0000313" key="5">
    <source>
        <dbReference type="Proteomes" id="UP000002009"/>
    </source>
</evidence>
<dbReference type="InterPro" id="IPR000210">
    <property type="entry name" value="BTB/POZ_dom"/>
</dbReference>
<accession>C1FHW7</accession>
<dbReference type="PANTHER" id="PTHR47369:SF1">
    <property type="entry name" value="BTB_POZ DOMAIN-CONTAINING PROTEIN"/>
    <property type="match status" value="1"/>
</dbReference>
<dbReference type="InParanoid" id="C1FHW7"/>
<comment type="pathway">
    <text evidence="1">Protein modification; protein ubiquitination.</text>
</comment>
<dbReference type="FunCoup" id="C1FHW7">
    <property type="interactions" value="115"/>
</dbReference>
<name>C1FHW7_MICCC</name>
<dbReference type="GeneID" id="8246640"/>
<sequence length="571" mass="63866">MSSREPSSAGPAGPGPASDVSENAGTTKASIRGALAAHVQSLGWEEREFSDVTVTALGKVSRQDDFEAPNPLLNPAMSRPRETSNNAPKPQSQQEYPLHRLVLSRSPYFSVLMRGPWKDATSPTLTLEIQDPLVDEAAVEVALGFLYEKVPEELTPELATRTLAAASFLDLQDLCELCADVIVSDIRTETLCEYVKLTTLSQYKTVHDDLVGPDHARNDKLVSPYGKHGDKIKDACWGYMCQNSSRILKPGIDLFSNTNSDFGYAAWGSIVPALNLGLVEHLFCSDELHVEDERDRFLMIVKTGGAILERLMRGEYHDNGGDDDHARKQCDRIERLIGLLKNPSSDEHVTRDDDVPHHVKYLCLKVLASVVYMGSKVRYEHVEDATDFDVTHIHINDDWKFSGEKVSTGFPLEERTLRWLEDIFPINADDLLKLLCLDLGIQTPKESFYNGFHAHKQNTRYFVERLMEKRKEIAKPLTVAAAGAETAARRLSEMGVSGSGNTLTELAPEGGFEWTEHELDIFDGLRPFRFSVTFPNILNLNDGQARHSEEKFYAGSLWKGTTSNLRRRCQQ</sequence>
<feature type="region of interest" description="Disordered" evidence="2">
    <location>
        <begin position="1"/>
        <end position="27"/>
    </location>
</feature>
<dbReference type="eggNOG" id="KOG4682">
    <property type="taxonomic scope" value="Eukaryota"/>
</dbReference>
<dbReference type="Gene3D" id="3.30.710.10">
    <property type="entry name" value="Potassium Channel Kv1.1, Chain A"/>
    <property type="match status" value="1"/>
</dbReference>
<dbReference type="Pfam" id="PF00651">
    <property type="entry name" value="BTB"/>
    <property type="match status" value="1"/>
</dbReference>
<evidence type="ECO:0000313" key="4">
    <source>
        <dbReference type="EMBL" id="ACO69891.1"/>
    </source>
</evidence>
<dbReference type="KEGG" id="mis:MICPUN_61672"/>
<dbReference type="PROSITE" id="PS50097">
    <property type="entry name" value="BTB"/>
    <property type="match status" value="1"/>
</dbReference>
<feature type="domain" description="BTB" evidence="3">
    <location>
        <begin position="94"/>
        <end position="147"/>
    </location>
</feature>
<reference evidence="4 5" key="1">
    <citation type="journal article" date="2009" name="Science">
        <title>Green evolution and dynamic adaptations revealed by genomes of the marine picoeukaryotes Micromonas.</title>
        <authorList>
            <person name="Worden A.Z."/>
            <person name="Lee J.H."/>
            <person name="Mock T."/>
            <person name="Rouze P."/>
            <person name="Simmons M.P."/>
            <person name="Aerts A.L."/>
            <person name="Allen A.E."/>
            <person name="Cuvelier M.L."/>
            <person name="Derelle E."/>
            <person name="Everett M.V."/>
            <person name="Foulon E."/>
            <person name="Grimwood J."/>
            <person name="Gundlach H."/>
            <person name="Henrissat B."/>
            <person name="Napoli C."/>
            <person name="McDonald S.M."/>
            <person name="Parker M.S."/>
            <person name="Rombauts S."/>
            <person name="Salamov A."/>
            <person name="Von Dassow P."/>
            <person name="Badger J.H."/>
            <person name="Coutinho P.M."/>
            <person name="Demir E."/>
            <person name="Dubchak I."/>
            <person name="Gentemann C."/>
            <person name="Eikrem W."/>
            <person name="Gready J.E."/>
            <person name="John U."/>
            <person name="Lanier W."/>
            <person name="Lindquist E.A."/>
            <person name="Lucas S."/>
            <person name="Mayer K.F."/>
            <person name="Moreau H."/>
            <person name="Not F."/>
            <person name="Otillar R."/>
            <person name="Panaud O."/>
            <person name="Pangilinan J."/>
            <person name="Paulsen I."/>
            <person name="Piegu B."/>
            <person name="Poliakov A."/>
            <person name="Robbens S."/>
            <person name="Schmutz J."/>
            <person name="Toulza E."/>
            <person name="Wyss T."/>
            <person name="Zelensky A."/>
            <person name="Zhou K."/>
            <person name="Armbrust E.V."/>
            <person name="Bhattacharya D."/>
            <person name="Goodenough U.W."/>
            <person name="Van de Peer Y."/>
            <person name="Grigoriev I.V."/>
        </authorList>
    </citation>
    <scope>NUCLEOTIDE SEQUENCE [LARGE SCALE GENOMIC DNA]</scope>
    <source>
        <strain evidence="5">RCC299 / NOUM17</strain>
    </source>
</reference>
<feature type="compositionally biased region" description="Polar residues" evidence="2">
    <location>
        <begin position="83"/>
        <end position="95"/>
    </location>
</feature>
<feature type="compositionally biased region" description="Low complexity" evidence="2">
    <location>
        <begin position="1"/>
        <end position="18"/>
    </location>
</feature>
<keyword evidence="5" id="KW-1185">Reference proteome</keyword>
<organism evidence="4 5">
    <name type="scientific">Micromonas commoda (strain RCC299 / NOUM17 / CCMP2709)</name>
    <name type="common">Picoplanktonic green alga</name>
    <dbReference type="NCBI Taxonomy" id="296587"/>
    <lineage>
        <taxon>Eukaryota</taxon>
        <taxon>Viridiplantae</taxon>
        <taxon>Chlorophyta</taxon>
        <taxon>Mamiellophyceae</taxon>
        <taxon>Mamiellales</taxon>
        <taxon>Mamiellaceae</taxon>
        <taxon>Micromonas</taxon>
    </lineage>
</organism>
<dbReference type="EMBL" id="CP001576">
    <property type="protein sequence ID" value="ACO69891.1"/>
    <property type="molecule type" value="Genomic_DNA"/>
</dbReference>
<dbReference type="RefSeq" id="XP_002508633.1">
    <property type="nucleotide sequence ID" value="XM_002508587.1"/>
</dbReference>
<feature type="region of interest" description="Disordered" evidence="2">
    <location>
        <begin position="63"/>
        <end position="97"/>
    </location>
</feature>
<dbReference type="SUPFAM" id="SSF54695">
    <property type="entry name" value="POZ domain"/>
    <property type="match status" value="1"/>
</dbReference>
<dbReference type="OrthoDB" id="6359943at2759"/>
<evidence type="ECO:0000256" key="2">
    <source>
        <dbReference type="SAM" id="MobiDB-lite"/>
    </source>
</evidence>
<dbReference type="PANTHER" id="PTHR47369">
    <property type="entry name" value="BTB/POZ DOMAIN-CONTAINING PROTEIN"/>
    <property type="match status" value="1"/>
</dbReference>
<gene>
    <name evidence="4" type="ORF">MICPUN_61672</name>
</gene>
<dbReference type="Proteomes" id="UP000002009">
    <property type="component" value="Chromosome 10"/>
</dbReference>
<dbReference type="AlphaFoldDB" id="C1FHW7"/>
<dbReference type="InterPro" id="IPR011333">
    <property type="entry name" value="SKP1/BTB/POZ_sf"/>
</dbReference>
<dbReference type="SMART" id="SM00225">
    <property type="entry name" value="BTB"/>
    <property type="match status" value="1"/>
</dbReference>
<protein>
    <recommendedName>
        <fullName evidence="3">BTB domain-containing protein</fullName>
    </recommendedName>
</protein>
<evidence type="ECO:0000259" key="3">
    <source>
        <dbReference type="PROSITE" id="PS50097"/>
    </source>
</evidence>
<proteinExistence type="predicted"/>
<dbReference type="STRING" id="296587.C1FHW7"/>